<dbReference type="EMBL" id="BNDZ01000005">
    <property type="protein sequence ID" value="GHI47294.1"/>
    <property type="molecule type" value="Genomic_DNA"/>
</dbReference>
<gene>
    <name evidence="3" type="ORF">ScoT_34680</name>
</gene>
<dbReference type="GO" id="GO:0003677">
    <property type="term" value="F:DNA binding"/>
    <property type="evidence" value="ECO:0007669"/>
    <property type="project" value="InterPro"/>
</dbReference>
<dbReference type="Gene3D" id="1.10.443.10">
    <property type="entry name" value="Intergrase catalytic core"/>
    <property type="match status" value="1"/>
</dbReference>
<dbReference type="AlphaFoldDB" id="A0AA37C297"/>
<accession>A0AA37C297</accession>
<dbReference type="GO" id="GO:0006310">
    <property type="term" value="P:DNA recombination"/>
    <property type="evidence" value="ECO:0007669"/>
    <property type="project" value="UniProtKB-KW"/>
</dbReference>
<feature type="region of interest" description="Disordered" evidence="2">
    <location>
        <begin position="67"/>
        <end position="90"/>
    </location>
</feature>
<evidence type="ECO:0000256" key="2">
    <source>
        <dbReference type="SAM" id="MobiDB-lite"/>
    </source>
</evidence>
<reference evidence="3" key="1">
    <citation type="submission" date="2022-09" db="EMBL/GenBank/DDBJ databases">
        <title>Whole genome shotgun sequence of Streptomyces albidoflavus NBRC 12854.</title>
        <authorList>
            <person name="Komaki H."/>
            <person name="Tamura T."/>
        </authorList>
    </citation>
    <scope>NUCLEOTIDE SEQUENCE</scope>
    <source>
        <strain evidence="3">NBRC 12854</strain>
    </source>
</reference>
<dbReference type="InterPro" id="IPR013762">
    <property type="entry name" value="Integrase-like_cat_sf"/>
</dbReference>
<dbReference type="InterPro" id="IPR011010">
    <property type="entry name" value="DNA_brk_join_enz"/>
</dbReference>
<evidence type="ECO:0000313" key="3">
    <source>
        <dbReference type="EMBL" id="GHI47294.1"/>
    </source>
</evidence>
<evidence type="ECO:0000256" key="1">
    <source>
        <dbReference type="ARBA" id="ARBA00023172"/>
    </source>
</evidence>
<organism evidence="3 4">
    <name type="scientific">Streptomyces albidoflavus</name>
    <dbReference type="NCBI Taxonomy" id="1886"/>
    <lineage>
        <taxon>Bacteria</taxon>
        <taxon>Bacillati</taxon>
        <taxon>Actinomycetota</taxon>
        <taxon>Actinomycetes</taxon>
        <taxon>Kitasatosporales</taxon>
        <taxon>Streptomycetaceae</taxon>
        <taxon>Streptomyces</taxon>
        <taxon>Streptomyces albidoflavus group</taxon>
    </lineage>
</organism>
<evidence type="ECO:0000313" key="4">
    <source>
        <dbReference type="Proteomes" id="UP001051844"/>
    </source>
</evidence>
<keyword evidence="1" id="KW-0233">DNA recombination</keyword>
<dbReference type="SUPFAM" id="SSF56349">
    <property type="entry name" value="DNA breaking-rejoining enzymes"/>
    <property type="match status" value="1"/>
</dbReference>
<name>A0AA37C297_9ACTN</name>
<evidence type="ECO:0008006" key="5">
    <source>
        <dbReference type="Google" id="ProtNLM"/>
    </source>
</evidence>
<protein>
    <recommendedName>
        <fullName evidence="5">Integrase</fullName>
    </recommendedName>
</protein>
<proteinExistence type="predicted"/>
<sequence length="160" mass="17892">MPFRRSTFGRKWRKARVTVGLPENFRFYDLRHTGHTLTTRSGATLKDTMVRAGQSNERAALIYQHSDTDRQRGGRRPRQARTGTAHGSGIAGIWHATPRQVHTTNKARVDDLGLCRGAGDENRTRALSLGITRPLSISMSPDLRIRVQPAKWVASFPACC</sequence>
<dbReference type="GO" id="GO:0015074">
    <property type="term" value="P:DNA integration"/>
    <property type="evidence" value="ECO:0007669"/>
    <property type="project" value="InterPro"/>
</dbReference>
<comment type="caution">
    <text evidence="3">The sequence shown here is derived from an EMBL/GenBank/DDBJ whole genome shotgun (WGS) entry which is preliminary data.</text>
</comment>
<dbReference type="Proteomes" id="UP001051844">
    <property type="component" value="Unassembled WGS sequence"/>
</dbReference>